<evidence type="ECO:0000313" key="2">
    <source>
        <dbReference type="EMBL" id="EPR32337.1"/>
    </source>
</evidence>
<dbReference type="PATRIC" id="fig|1121439.3.peg.2049"/>
<dbReference type="InterPro" id="IPR018707">
    <property type="entry name" value="LpxR"/>
</dbReference>
<organism evidence="2 3">
    <name type="scientific">Alkalidesulfovibrio alkalitolerans DSM 16529</name>
    <dbReference type="NCBI Taxonomy" id="1121439"/>
    <lineage>
        <taxon>Bacteria</taxon>
        <taxon>Pseudomonadati</taxon>
        <taxon>Thermodesulfobacteriota</taxon>
        <taxon>Desulfovibrionia</taxon>
        <taxon>Desulfovibrionales</taxon>
        <taxon>Desulfovibrionaceae</taxon>
        <taxon>Alkalidesulfovibrio</taxon>
    </lineage>
</organism>
<feature type="chain" id="PRO_5004544437" description="Lipid A deacylase LpxR family protein" evidence="1">
    <location>
        <begin position="22"/>
        <end position="336"/>
    </location>
</feature>
<protein>
    <recommendedName>
        <fullName evidence="4">Lipid A deacylase LpxR family protein</fullName>
    </recommendedName>
</protein>
<dbReference type="RefSeq" id="WP_020887386.1">
    <property type="nucleotide sequence ID" value="NZ_ATHI01000027.1"/>
</dbReference>
<dbReference type="Pfam" id="PF09982">
    <property type="entry name" value="LpxR"/>
    <property type="match status" value="1"/>
</dbReference>
<feature type="signal peptide" evidence="1">
    <location>
        <begin position="1"/>
        <end position="21"/>
    </location>
</feature>
<dbReference type="EMBL" id="ATHI01000027">
    <property type="protein sequence ID" value="EPR32337.1"/>
    <property type="molecule type" value="Genomic_DNA"/>
</dbReference>
<comment type="caution">
    <text evidence="2">The sequence shown here is derived from an EMBL/GenBank/DDBJ whole genome shotgun (WGS) entry which is preliminary data.</text>
</comment>
<evidence type="ECO:0000313" key="3">
    <source>
        <dbReference type="Proteomes" id="UP000014975"/>
    </source>
</evidence>
<dbReference type="Gene3D" id="2.40.128.140">
    <property type="entry name" value="Outer membrane protein"/>
    <property type="match status" value="1"/>
</dbReference>
<gene>
    <name evidence="2" type="ORF">dsat_0689</name>
</gene>
<dbReference type="eggNOG" id="COG3528">
    <property type="taxonomic scope" value="Bacteria"/>
</dbReference>
<name>S7T5N8_9BACT</name>
<dbReference type="InterPro" id="IPR037107">
    <property type="entry name" value="Put_OMP_sf"/>
</dbReference>
<keyword evidence="3" id="KW-1185">Reference proteome</keyword>
<proteinExistence type="predicted"/>
<dbReference type="AlphaFoldDB" id="S7T5N8"/>
<evidence type="ECO:0008006" key="4">
    <source>
        <dbReference type="Google" id="ProtNLM"/>
    </source>
</evidence>
<keyword evidence="1" id="KW-0732">Signal</keyword>
<sequence>MCVRVVIALCLALLLPTPLAAGTFQAQWENDIWAGTDKHYTNAVRLVWLSNDLKSYADDSRLPQGFRNWLSSLPYINRPDKKFNVGLAIGQDMFTPDDITVKDPPEGDHPYAGWLYGSLILNQKDDEWLDTVVLSLGMVGPSSQAEFTQTEVHKLIDSPRPQGWNTQLRDEFGAMLTYLGTWRAYETTFAGRFGLDFMPHVGATVGNVHTYANTGLEVRLGWNLPKNFGTTLISPAGGVTADTTPDADNHKTPPFSLYTFLYMDGRAVARNIFLDGNTFRQSRRVPKNAFVADVALGVGVHLYNVFVSVSQCYRTPEFAGQGKGQRYGSINFGIVF</sequence>
<dbReference type="STRING" id="1121439.dsat_0689"/>
<evidence type="ECO:0000256" key="1">
    <source>
        <dbReference type="SAM" id="SignalP"/>
    </source>
</evidence>
<reference evidence="2 3" key="1">
    <citation type="journal article" date="2013" name="Genome Announc.">
        <title>Draft genome sequences for three mercury-methylating, sulfate-reducing bacteria.</title>
        <authorList>
            <person name="Brown S.D."/>
            <person name="Hurt R.A.Jr."/>
            <person name="Gilmour C.C."/>
            <person name="Elias D.A."/>
        </authorList>
    </citation>
    <scope>NUCLEOTIDE SEQUENCE [LARGE SCALE GENOMIC DNA]</scope>
    <source>
        <strain evidence="2 3">DSM 16529</strain>
    </source>
</reference>
<dbReference type="Proteomes" id="UP000014975">
    <property type="component" value="Unassembled WGS sequence"/>
</dbReference>
<accession>S7T5N8</accession>